<dbReference type="OrthoDB" id="5431373at2"/>
<gene>
    <name evidence="2" type="ORF">DSCW_63190</name>
</gene>
<dbReference type="EMBL" id="AP021875">
    <property type="protein sequence ID" value="BBO78902.1"/>
    <property type="molecule type" value="Genomic_DNA"/>
</dbReference>
<reference evidence="2 3" key="1">
    <citation type="submission" date="2019-11" db="EMBL/GenBank/DDBJ databases">
        <title>Comparative genomics of hydrocarbon-degrading Desulfosarcina strains.</title>
        <authorList>
            <person name="Watanabe M."/>
            <person name="Kojima H."/>
            <person name="Fukui M."/>
        </authorList>
    </citation>
    <scope>NUCLEOTIDE SEQUENCE [LARGE SCALE GENOMIC DNA]</scope>
    <source>
        <strain evidence="2 3">PP31</strain>
    </source>
</reference>
<keyword evidence="1" id="KW-1133">Transmembrane helix</keyword>
<protein>
    <submittedName>
        <fullName evidence="2">Uncharacterized protein</fullName>
    </submittedName>
</protein>
<dbReference type="Proteomes" id="UP000427769">
    <property type="component" value="Chromosome"/>
</dbReference>
<accession>A0A5K7ZA46</accession>
<keyword evidence="1" id="KW-0472">Membrane</keyword>
<sequence length="260" mass="29299">MESVWKPNYLIGFYFSILLVLLLCVSTTPLLIRHGIAITDRFIIEEEVLETIMILVLFGVSFLVMIRMINRLNSFRQTAERAVYEKSRLISRLAEAFRYIGRVNVEIQEIESALCGVAFYPQSKKEFRALVDKLALKAMTIAAAPWLVVRMIDRNSGQTVNEHAVQHPGTTPTSATMGNRAILNGVRIEGLQTIGPRQQNLDLLTVMIFPAAALSKEKNILLSAILNQIEMLFILYRAGCIKPSQSSRNSTKEVVHDTNY</sequence>
<dbReference type="KEGG" id="dwd:DSCW_63190"/>
<proteinExistence type="predicted"/>
<dbReference type="AlphaFoldDB" id="A0A5K7ZA46"/>
<evidence type="ECO:0000313" key="2">
    <source>
        <dbReference type="EMBL" id="BBO78902.1"/>
    </source>
</evidence>
<name>A0A5K7ZA46_9BACT</name>
<keyword evidence="3" id="KW-1185">Reference proteome</keyword>
<dbReference type="RefSeq" id="WP_155307486.1">
    <property type="nucleotide sequence ID" value="NZ_AP021875.1"/>
</dbReference>
<feature type="transmembrane region" description="Helical" evidence="1">
    <location>
        <begin position="12"/>
        <end position="32"/>
    </location>
</feature>
<feature type="transmembrane region" description="Helical" evidence="1">
    <location>
        <begin position="52"/>
        <end position="69"/>
    </location>
</feature>
<evidence type="ECO:0000256" key="1">
    <source>
        <dbReference type="SAM" id="Phobius"/>
    </source>
</evidence>
<evidence type="ECO:0000313" key="3">
    <source>
        <dbReference type="Proteomes" id="UP000427769"/>
    </source>
</evidence>
<keyword evidence="1" id="KW-0812">Transmembrane</keyword>
<organism evidence="2 3">
    <name type="scientific">Desulfosarcina widdelii</name>
    <dbReference type="NCBI Taxonomy" id="947919"/>
    <lineage>
        <taxon>Bacteria</taxon>
        <taxon>Pseudomonadati</taxon>
        <taxon>Thermodesulfobacteriota</taxon>
        <taxon>Desulfobacteria</taxon>
        <taxon>Desulfobacterales</taxon>
        <taxon>Desulfosarcinaceae</taxon>
        <taxon>Desulfosarcina</taxon>
    </lineage>
</organism>